<accession>A0AAN5D309</accession>
<gene>
    <name evidence="1" type="ORF">PMAYCL1PPCAC_24997</name>
</gene>
<dbReference type="AlphaFoldDB" id="A0AAN5D309"/>
<name>A0AAN5D309_9BILA</name>
<sequence length="111" mass="12925">LLTHFFRFLSVVRYTEVRSYSLIFCAFFGSRKDVLIGFLKYRWKILVNECVESGWNGLKDAQQPFSPRNITDAEAEEIPVFNTEIRSAINFLLQKVHNGIEIHAVRKVDIC</sequence>
<feature type="non-terminal residue" evidence="1">
    <location>
        <position position="111"/>
    </location>
</feature>
<reference evidence="2" key="1">
    <citation type="submission" date="2022-10" db="EMBL/GenBank/DDBJ databases">
        <title>Genome assembly of Pristionchus species.</title>
        <authorList>
            <person name="Yoshida K."/>
            <person name="Sommer R.J."/>
        </authorList>
    </citation>
    <scope>NUCLEOTIDE SEQUENCE [LARGE SCALE GENOMIC DNA]</scope>
    <source>
        <strain evidence="2">RS5460</strain>
    </source>
</reference>
<comment type="caution">
    <text evidence="1">The sequence shown here is derived from an EMBL/GenBank/DDBJ whole genome shotgun (WGS) entry which is preliminary data.</text>
</comment>
<proteinExistence type="predicted"/>
<feature type="non-terminal residue" evidence="1">
    <location>
        <position position="1"/>
    </location>
</feature>
<evidence type="ECO:0000313" key="1">
    <source>
        <dbReference type="EMBL" id="GMR54802.1"/>
    </source>
</evidence>
<evidence type="ECO:0000313" key="2">
    <source>
        <dbReference type="Proteomes" id="UP001328107"/>
    </source>
</evidence>
<keyword evidence="2" id="KW-1185">Reference proteome</keyword>
<dbReference type="Proteomes" id="UP001328107">
    <property type="component" value="Unassembled WGS sequence"/>
</dbReference>
<protein>
    <submittedName>
        <fullName evidence="1">Uncharacterized protein</fullName>
    </submittedName>
</protein>
<dbReference type="EMBL" id="BTRK01000005">
    <property type="protein sequence ID" value="GMR54802.1"/>
    <property type="molecule type" value="Genomic_DNA"/>
</dbReference>
<organism evidence="1 2">
    <name type="scientific">Pristionchus mayeri</name>
    <dbReference type="NCBI Taxonomy" id="1317129"/>
    <lineage>
        <taxon>Eukaryota</taxon>
        <taxon>Metazoa</taxon>
        <taxon>Ecdysozoa</taxon>
        <taxon>Nematoda</taxon>
        <taxon>Chromadorea</taxon>
        <taxon>Rhabditida</taxon>
        <taxon>Rhabditina</taxon>
        <taxon>Diplogasteromorpha</taxon>
        <taxon>Diplogasteroidea</taxon>
        <taxon>Neodiplogasteridae</taxon>
        <taxon>Pristionchus</taxon>
    </lineage>
</organism>